<feature type="compositionally biased region" description="Low complexity" evidence="1">
    <location>
        <begin position="726"/>
        <end position="749"/>
    </location>
</feature>
<feature type="compositionally biased region" description="Polar residues" evidence="1">
    <location>
        <begin position="570"/>
        <end position="579"/>
    </location>
</feature>
<dbReference type="InterPro" id="IPR053367">
    <property type="entry name" value="G-alpha_activating_GEF"/>
</dbReference>
<feature type="region of interest" description="Disordered" evidence="1">
    <location>
        <begin position="307"/>
        <end position="387"/>
    </location>
</feature>
<organism evidence="2 3">
    <name type="scientific">Caenorhabditis tropicalis</name>
    <dbReference type="NCBI Taxonomy" id="1561998"/>
    <lineage>
        <taxon>Eukaryota</taxon>
        <taxon>Metazoa</taxon>
        <taxon>Ecdysozoa</taxon>
        <taxon>Nematoda</taxon>
        <taxon>Chromadorea</taxon>
        <taxon>Rhabditida</taxon>
        <taxon>Rhabditina</taxon>
        <taxon>Rhabditomorpha</taxon>
        <taxon>Rhabditoidea</taxon>
        <taxon>Rhabditidae</taxon>
        <taxon>Peloderinae</taxon>
        <taxon>Caenorhabditis</taxon>
    </lineage>
</organism>
<feature type="compositionally biased region" description="Polar residues" evidence="1">
    <location>
        <begin position="372"/>
        <end position="384"/>
    </location>
</feature>
<keyword evidence="2" id="KW-1185">Reference proteome</keyword>
<feature type="compositionally biased region" description="Acidic residues" evidence="1">
    <location>
        <begin position="535"/>
        <end position="549"/>
    </location>
</feature>
<dbReference type="PANTHER" id="PTHR38627">
    <property type="entry name" value="GA BINDING AND ACTIVATING AND SPK (SPK) DOMAIN CONTAINING-RELATED"/>
    <property type="match status" value="1"/>
</dbReference>
<feature type="region of interest" description="Disordered" evidence="1">
    <location>
        <begin position="991"/>
        <end position="1011"/>
    </location>
</feature>
<feature type="region of interest" description="Disordered" evidence="1">
    <location>
        <begin position="125"/>
        <end position="155"/>
    </location>
</feature>
<feature type="compositionally biased region" description="Basic and acidic residues" evidence="1">
    <location>
        <begin position="557"/>
        <end position="566"/>
    </location>
</feature>
<dbReference type="STRING" id="1561998.A0A1I7U7N7"/>
<feature type="compositionally biased region" description="Low complexity" evidence="1">
    <location>
        <begin position="329"/>
        <end position="355"/>
    </location>
</feature>
<feature type="compositionally biased region" description="Basic and acidic residues" evidence="1">
    <location>
        <begin position="361"/>
        <end position="371"/>
    </location>
</feature>
<feature type="compositionally biased region" description="Basic residues" evidence="1">
    <location>
        <begin position="753"/>
        <end position="762"/>
    </location>
</feature>
<proteinExistence type="predicted"/>
<feature type="compositionally biased region" description="Acidic residues" evidence="1">
    <location>
        <begin position="508"/>
        <end position="527"/>
    </location>
</feature>
<feature type="compositionally biased region" description="Low complexity" evidence="1">
    <location>
        <begin position="307"/>
        <end position="321"/>
    </location>
</feature>
<name>A0A1I7U7N7_9PELO</name>
<dbReference type="WBParaSite" id="Csp11.Scaffold629.g15680.t1">
    <property type="protein sequence ID" value="Csp11.Scaffold629.g15680.t1"/>
    <property type="gene ID" value="Csp11.Scaffold629.g15680"/>
</dbReference>
<feature type="compositionally biased region" description="Acidic residues" evidence="1">
    <location>
        <begin position="999"/>
        <end position="1011"/>
    </location>
</feature>
<evidence type="ECO:0000256" key="1">
    <source>
        <dbReference type="SAM" id="MobiDB-lite"/>
    </source>
</evidence>
<evidence type="ECO:0000313" key="2">
    <source>
        <dbReference type="Proteomes" id="UP000095282"/>
    </source>
</evidence>
<feature type="compositionally biased region" description="Low complexity" evidence="1">
    <location>
        <begin position="828"/>
        <end position="839"/>
    </location>
</feature>
<dbReference type="Proteomes" id="UP000095282">
    <property type="component" value="Unplaced"/>
</dbReference>
<reference evidence="3" key="1">
    <citation type="submission" date="2016-11" db="UniProtKB">
        <authorList>
            <consortium name="WormBaseParasite"/>
        </authorList>
    </citation>
    <scope>IDENTIFICATION</scope>
</reference>
<feature type="compositionally biased region" description="Basic residues" evidence="1">
    <location>
        <begin position="697"/>
        <end position="706"/>
    </location>
</feature>
<accession>A0A1I7U7N7</accession>
<protein>
    <submittedName>
        <fullName evidence="3">SPK domain-containing protein</fullName>
    </submittedName>
</protein>
<sequence>MNRAKKPRLEVPGWQDDPPIWEFIYDTICNLELHDEVTEELFRQYLIENKSVKWTSKQLFDHYNTHMRKTLYKTDLSGRKQLQLFVALKIEISDHVEWILEKRFGAVLRIDPGTRILESFSIFNDSSPEKPAESPPKLTRKVPEARKESPERAEIRRSQPQILPLNLEINEAEMWEHISRYPYTIPSTHILTHQFWEEMVETSPSAEIRSAHLILDHFQKNMLTKVWRQDLDYRVRLNLLKYQKIPLSDQQKRYFLEKDQVAVELSPEGHVISWEKIGRRDEYVSHDSGTHNVEWTPPKRNIATWMPRMSSKSSSGPSTSSAPPPPPQNISRRNSSPELEVTVVVPRRTSPRRSITPPPRPDTRMEARTETRASSTIRYPSTTGGAARRVPFTTEDQINAWRYIYQTMKKAITLKMVPVLPKGLVFWTEYVRKSRSAKTPSNWSSHFRKQMCPTLHEMRFSRDTILFLFKNIDIEVNHDVHEILERKCNARIRLSHNRNVVSWRYLDEPENTGEEDSEDQEEEEEESIASTLPLETDEAMIQEEEEPQEEPVAHSTFQREPRRPMKTESPVVQQPTTPRRSLRNAAAERTPEQSRSPRKSRGGVKVEAPGSTPGSASRAAPEVEAPEAEALGSTSAAAPGSARKSAPRDAPEAAPQAEAPGSTSEGAPEAEFPGSAQRSAPEAAPQQEAPGSPTKNKGTRRSRRSLGKQAPEAAIPPESVEKVPEDAPGGAPGEAPGASGPSGEAPESSAKNKSPRRSRRSLGKQASEVTTSSEAVEEEAPEDPSEKSETPQKATDPPESASKQKASRKRWKISDEYPESQDVFHVESSSTPGPSGSTPHFTFQPPVPIADGLTQATEEDAARRQHKYFDLTMVDGTNGITPIDYLTAIQKTLDSCGDEAIDMMGEAVKAAMEVEEFTEEQQDEIMEDCRRSVNEMLQDSRLSRHNQRDLLSNAEELIEIVVGNMENRHQIENRKDQFRVLVQEKIRELMEQDRRAAGEEEEEEEEEEEQS</sequence>
<feature type="compositionally biased region" description="Low complexity" evidence="1">
    <location>
        <begin position="675"/>
        <end position="693"/>
    </location>
</feature>
<feature type="region of interest" description="Disordered" evidence="1">
    <location>
        <begin position="505"/>
        <end position="849"/>
    </location>
</feature>
<evidence type="ECO:0000313" key="3">
    <source>
        <dbReference type="WBParaSite" id="Csp11.Scaffold629.g15680.t1"/>
    </source>
</evidence>
<feature type="compositionally biased region" description="Basic and acidic residues" evidence="1">
    <location>
        <begin position="141"/>
        <end position="155"/>
    </location>
</feature>
<dbReference type="PANTHER" id="PTHR38627:SF2">
    <property type="entry name" value="DOUBLE-STRAND TELOMERIC DNA-BINDING PROTEINS 1-RELATED"/>
    <property type="match status" value="1"/>
</dbReference>
<dbReference type="eggNOG" id="ENOG502SXQ4">
    <property type="taxonomic scope" value="Eukaryota"/>
</dbReference>
<dbReference type="AlphaFoldDB" id="A0A1I7U7N7"/>